<reference evidence="3 4" key="1">
    <citation type="journal article" date="2018" name="Cell">
        <title>The Chara Genome: Secondary Complexity and Implications for Plant Terrestrialization.</title>
        <authorList>
            <person name="Nishiyama T."/>
            <person name="Sakayama H."/>
            <person name="Vries J.D."/>
            <person name="Buschmann H."/>
            <person name="Saint-Marcoux D."/>
            <person name="Ullrich K.K."/>
            <person name="Haas F.B."/>
            <person name="Vanderstraeten L."/>
            <person name="Becker D."/>
            <person name="Lang D."/>
            <person name="Vosolsobe S."/>
            <person name="Rombauts S."/>
            <person name="Wilhelmsson P.K.I."/>
            <person name="Janitza P."/>
            <person name="Kern R."/>
            <person name="Heyl A."/>
            <person name="Rumpler F."/>
            <person name="Villalobos L.I.A.C."/>
            <person name="Clay J.M."/>
            <person name="Skokan R."/>
            <person name="Toyoda A."/>
            <person name="Suzuki Y."/>
            <person name="Kagoshima H."/>
            <person name="Schijlen E."/>
            <person name="Tajeshwar N."/>
            <person name="Catarino B."/>
            <person name="Hetherington A.J."/>
            <person name="Saltykova A."/>
            <person name="Bonnot C."/>
            <person name="Breuninger H."/>
            <person name="Symeonidi A."/>
            <person name="Radhakrishnan G.V."/>
            <person name="Van Nieuwerburgh F."/>
            <person name="Deforce D."/>
            <person name="Chang C."/>
            <person name="Karol K.G."/>
            <person name="Hedrich R."/>
            <person name="Ulvskov P."/>
            <person name="Glockner G."/>
            <person name="Delwiche C.F."/>
            <person name="Petrasek J."/>
            <person name="Van de Peer Y."/>
            <person name="Friml J."/>
            <person name="Beilby M."/>
            <person name="Dolan L."/>
            <person name="Kohara Y."/>
            <person name="Sugano S."/>
            <person name="Fujiyama A."/>
            <person name="Delaux P.-M."/>
            <person name="Quint M."/>
            <person name="TheiBen G."/>
            <person name="Hagemann M."/>
            <person name="Harholt J."/>
            <person name="Dunand C."/>
            <person name="Zachgo S."/>
            <person name="Langdale J."/>
            <person name="Maumus F."/>
            <person name="Straeten D.V.D."/>
            <person name="Gould S.B."/>
            <person name="Rensing S.A."/>
        </authorList>
    </citation>
    <scope>NUCLEOTIDE SEQUENCE [LARGE SCALE GENOMIC DNA]</scope>
    <source>
        <strain evidence="3 4">S276</strain>
    </source>
</reference>
<dbReference type="STRING" id="69332.A0A388LW00"/>
<dbReference type="CDD" id="cd06849">
    <property type="entry name" value="lipoyl_domain"/>
    <property type="match status" value="1"/>
</dbReference>
<evidence type="ECO:0000313" key="3">
    <source>
        <dbReference type="EMBL" id="GBG86486.1"/>
    </source>
</evidence>
<dbReference type="GO" id="GO:0006086">
    <property type="term" value="P:pyruvate decarboxylation to acetyl-CoA"/>
    <property type="evidence" value="ECO:0007669"/>
    <property type="project" value="InterPro"/>
</dbReference>
<dbReference type="Pfam" id="PF00364">
    <property type="entry name" value="Biotin_lipoyl"/>
    <property type="match status" value="1"/>
</dbReference>
<keyword evidence="4" id="KW-1185">Reference proteome</keyword>
<protein>
    <recommendedName>
        <fullName evidence="2">Lipoyl-binding domain-containing protein</fullName>
    </recommendedName>
</protein>
<dbReference type="GO" id="GO:0045254">
    <property type="term" value="C:pyruvate dehydrogenase complex"/>
    <property type="evidence" value="ECO:0007669"/>
    <property type="project" value="InterPro"/>
</dbReference>
<dbReference type="OMA" id="GKTICIM"/>
<dbReference type="PROSITE" id="PS50968">
    <property type="entry name" value="BIOTINYL_LIPOYL"/>
    <property type="match status" value="1"/>
</dbReference>
<accession>A0A388LW00</accession>
<feature type="domain" description="Lipoyl-binding" evidence="2">
    <location>
        <begin position="57"/>
        <end position="133"/>
    </location>
</feature>
<keyword evidence="1" id="KW-0450">Lipoyl</keyword>
<dbReference type="FunFam" id="2.40.50.100:FF:000010">
    <property type="entry name" value="Acetyltransferase component of pyruvate dehydrogenase complex"/>
    <property type="match status" value="1"/>
</dbReference>
<dbReference type="InterPro" id="IPR011053">
    <property type="entry name" value="Single_hybrid_motif"/>
</dbReference>
<comment type="caution">
    <text evidence="3">The sequence shown here is derived from an EMBL/GenBank/DDBJ whole genome shotgun (WGS) entry which is preliminary data.</text>
</comment>
<dbReference type="PANTHER" id="PTHR23151:SF90">
    <property type="entry name" value="DIHYDROLIPOYLLYSINE-RESIDUE ACETYLTRANSFERASE COMPONENT OF PYRUVATE DEHYDROGENASE COMPLEX, MITOCHONDRIAL-RELATED"/>
    <property type="match status" value="1"/>
</dbReference>
<evidence type="ECO:0000313" key="4">
    <source>
        <dbReference type="Proteomes" id="UP000265515"/>
    </source>
</evidence>
<dbReference type="Gramene" id="GBG86486">
    <property type="protein sequence ID" value="GBG86486"/>
    <property type="gene ID" value="CBR_g41480"/>
</dbReference>
<dbReference type="InterPro" id="IPR045257">
    <property type="entry name" value="E2/Pdx1"/>
</dbReference>
<dbReference type="PANTHER" id="PTHR23151">
    <property type="entry name" value="DIHYDROLIPOAMIDE ACETYL/SUCCINYL-TRANSFERASE-RELATED"/>
    <property type="match status" value="1"/>
</dbReference>
<dbReference type="Gene3D" id="2.40.50.100">
    <property type="match status" value="1"/>
</dbReference>
<name>A0A388LW00_CHABU</name>
<dbReference type="SUPFAM" id="SSF51230">
    <property type="entry name" value="Single hybrid motif"/>
    <property type="match status" value="1"/>
</dbReference>
<organism evidence="3 4">
    <name type="scientific">Chara braunii</name>
    <name type="common">Braun's stonewort</name>
    <dbReference type="NCBI Taxonomy" id="69332"/>
    <lineage>
        <taxon>Eukaryota</taxon>
        <taxon>Viridiplantae</taxon>
        <taxon>Streptophyta</taxon>
        <taxon>Charophyceae</taxon>
        <taxon>Charales</taxon>
        <taxon>Characeae</taxon>
        <taxon>Chara</taxon>
    </lineage>
</organism>
<dbReference type="AlphaFoldDB" id="A0A388LW00"/>
<proteinExistence type="predicted"/>
<dbReference type="OrthoDB" id="537444at2759"/>
<gene>
    <name evidence="3" type="ORF">CBR_g41480</name>
</gene>
<sequence>MQLNRGFAYSLLNSATSSKAGLASSCRFTSTEVSRAIAREKLLAPFGVRFYADYPEHIKLAMPALSPTMEMGNIVSWKKKEGDEVAAGDVLCEIETDKATLDNESQEDGYVAKILVPEGTKEVPVGKTICIMVSEEGDIPKFADYKD</sequence>
<dbReference type="Proteomes" id="UP000265515">
    <property type="component" value="Unassembled WGS sequence"/>
</dbReference>
<dbReference type="EMBL" id="BFEA01000566">
    <property type="protein sequence ID" value="GBG86486.1"/>
    <property type="molecule type" value="Genomic_DNA"/>
</dbReference>
<evidence type="ECO:0000259" key="2">
    <source>
        <dbReference type="PROSITE" id="PS50968"/>
    </source>
</evidence>
<dbReference type="InterPro" id="IPR000089">
    <property type="entry name" value="Biotin_lipoyl"/>
</dbReference>
<evidence type="ECO:0000256" key="1">
    <source>
        <dbReference type="ARBA" id="ARBA00022823"/>
    </source>
</evidence>